<gene>
    <name evidence="1" type="ORF">BDR25DRAFT_273870</name>
</gene>
<name>A0ACB6Q7Q9_9PLEO</name>
<organism evidence="1 2">
    <name type="scientific">Lindgomyces ingoldianus</name>
    <dbReference type="NCBI Taxonomy" id="673940"/>
    <lineage>
        <taxon>Eukaryota</taxon>
        <taxon>Fungi</taxon>
        <taxon>Dikarya</taxon>
        <taxon>Ascomycota</taxon>
        <taxon>Pezizomycotina</taxon>
        <taxon>Dothideomycetes</taxon>
        <taxon>Pleosporomycetidae</taxon>
        <taxon>Pleosporales</taxon>
        <taxon>Lindgomycetaceae</taxon>
        <taxon>Lindgomyces</taxon>
    </lineage>
</organism>
<accession>A0ACB6Q7Q9</accession>
<comment type="caution">
    <text evidence="1">The sequence shown here is derived from an EMBL/GenBank/DDBJ whole genome shotgun (WGS) entry which is preliminary data.</text>
</comment>
<dbReference type="Proteomes" id="UP000799755">
    <property type="component" value="Unassembled WGS sequence"/>
</dbReference>
<evidence type="ECO:0000313" key="1">
    <source>
        <dbReference type="EMBL" id="KAF2462973.1"/>
    </source>
</evidence>
<keyword evidence="1" id="KW-0378">Hydrolase</keyword>
<protein>
    <submittedName>
        <fullName evidence="1">P-loop containing nucleoside triphosphate hydrolase protein</fullName>
    </submittedName>
</protein>
<reference evidence="1" key="1">
    <citation type="journal article" date="2020" name="Stud. Mycol.">
        <title>101 Dothideomycetes genomes: a test case for predicting lifestyles and emergence of pathogens.</title>
        <authorList>
            <person name="Haridas S."/>
            <person name="Albert R."/>
            <person name="Binder M."/>
            <person name="Bloem J."/>
            <person name="Labutti K."/>
            <person name="Salamov A."/>
            <person name="Andreopoulos B."/>
            <person name="Baker S."/>
            <person name="Barry K."/>
            <person name="Bills G."/>
            <person name="Bluhm B."/>
            <person name="Cannon C."/>
            <person name="Castanera R."/>
            <person name="Culley D."/>
            <person name="Daum C."/>
            <person name="Ezra D."/>
            <person name="Gonzalez J."/>
            <person name="Henrissat B."/>
            <person name="Kuo A."/>
            <person name="Liang C."/>
            <person name="Lipzen A."/>
            <person name="Lutzoni F."/>
            <person name="Magnuson J."/>
            <person name="Mondo S."/>
            <person name="Nolan M."/>
            <person name="Ohm R."/>
            <person name="Pangilinan J."/>
            <person name="Park H.-J."/>
            <person name="Ramirez L."/>
            <person name="Alfaro M."/>
            <person name="Sun H."/>
            <person name="Tritt A."/>
            <person name="Yoshinaga Y."/>
            <person name="Zwiers L.-H."/>
            <person name="Turgeon B."/>
            <person name="Goodwin S."/>
            <person name="Spatafora J."/>
            <person name="Crous P."/>
            <person name="Grigoriev I."/>
        </authorList>
    </citation>
    <scope>NUCLEOTIDE SEQUENCE</scope>
    <source>
        <strain evidence="1">ATCC 200398</strain>
    </source>
</reference>
<proteinExistence type="predicted"/>
<evidence type="ECO:0000313" key="2">
    <source>
        <dbReference type="Proteomes" id="UP000799755"/>
    </source>
</evidence>
<sequence length="1124" mass="127350">MPGIRTKRVRDVSDDENSSQVSRASSSSSKRTRYGRDASPESVEVPNTENGYQNSSREANGEPDDDQYAEDPYQPGQLVRVKLKNFVTYTKVEFHPGPSLNMVIGPNGTGKSTLVCAICLGLGWSPQNLGRAKELGEFVKHGNTEAEIEIELAAAKHHRTNPIIRRLIKKEGNKSLFFLNGRQSTQKEVVKLCKAFSIMLDNLCQFLPQDRVVEFAGLSPVALLRETQLAAAPEHMIQWHEALKALRRDEKRLEFEQGEKTRDLKTLQAKQNATREDVERWEQRQELTRKANALGKCRPVIELNLLRNRIREVKAERDAAKQDSDQLNAEVAPLREAQADAEAYQARIDQVKASRTIQVDRAKANADKLVNAIKAQQDAVAGFTNQFAAEKDGEKKRKLDVKRLEGTIAQFERSINDEPAEVDDAEYDVRLREVRSKISSTERRNLEIVDAMKNLSQRSLELKPTLQDNVAERASLDTASGQQANKLKHLSQDAAKAWAWIEQNRESLSLKGEVCGPPILTCSVTDPSFADAVETCMAPADLTAITCTNASDHRLLSNKVFGDLGLHNVSIRQVPQPLSFYRSSLNQEELTRLGFRDWMINLVQGPDPVLAMLCESARFQRTAFTPHPLTDEQFNAASNSQVSFWIAGTQRYAIARRREYGASSIKVTGLRRSQNFTDQPVDAEEKRRLDDAIREIRIELQELKSQFDILKQEQQKLAGEIDQAKLEKEEIESEKKAKMEARVAWEQLPHKKALKEDELEGIKKLMAETRSRLLEIVAKSEEATLKVAALTLDYSKAVASLRQAHESLFEAEIRSIEGASEVDSLKTENADVTRALEEKKAAVQQLHDEHKRLRHQYNRIAPKLQEEVNALSNEERAIVLEFSEQANLEALDNEVEAVNARLLLMADGNPNAVKAYQDREQQIETCQENIDALTAEINSTKEKITTIRSKWEPELDRLVEKISDGFSHNFQKIGCAGQVSVNKDEEEFEAWSIQIQVRFRENESLSILTSQRQSGGERSVSTIFYLMALQDLARSPFRVVDEINQGMDPRNERMVHERMVDIACRERTSQYFLITPKLLNDLKFHPKMRVHCIASGENMPDQHDTLHFPSLANIALRVREQMVR</sequence>
<dbReference type="EMBL" id="MU003556">
    <property type="protein sequence ID" value="KAF2462973.1"/>
    <property type="molecule type" value="Genomic_DNA"/>
</dbReference>
<keyword evidence="2" id="KW-1185">Reference proteome</keyword>